<proteinExistence type="predicted"/>
<accession>A0A1A8WGW5</accession>
<keyword evidence="1" id="KW-1133">Transmembrane helix</keyword>
<keyword evidence="1" id="KW-0472">Membrane</keyword>
<organism evidence="2 3">
    <name type="scientific">Plasmodium ovale curtisi</name>
    <dbReference type="NCBI Taxonomy" id="864141"/>
    <lineage>
        <taxon>Eukaryota</taxon>
        <taxon>Sar</taxon>
        <taxon>Alveolata</taxon>
        <taxon>Apicomplexa</taxon>
        <taxon>Aconoidasida</taxon>
        <taxon>Haemosporida</taxon>
        <taxon>Plasmodiidae</taxon>
        <taxon>Plasmodium</taxon>
        <taxon>Plasmodium (Plasmodium)</taxon>
    </lineage>
</organism>
<dbReference type="AlphaFoldDB" id="A0A1A8WGW5"/>
<protein>
    <submittedName>
        <fullName evidence="2">PIR Superfamily Protein</fullName>
    </submittedName>
</protein>
<feature type="transmembrane region" description="Helical" evidence="1">
    <location>
        <begin position="63"/>
        <end position="83"/>
    </location>
</feature>
<gene>
    <name evidence="2" type="ORF">POVCU2_0072820</name>
</gene>
<name>A0A1A8WGW5_PLAOA</name>
<reference evidence="3" key="1">
    <citation type="submission" date="2016-05" db="EMBL/GenBank/DDBJ databases">
        <authorList>
            <person name="Naeem Raeece"/>
        </authorList>
    </citation>
    <scope>NUCLEOTIDE SEQUENCE [LARGE SCALE GENOMIC DNA]</scope>
</reference>
<sequence length="130" mass="15181">MKDFSKEIYENIQKLIALHESLKNLENPSDPGKKFNPRYDSCINMIAYEGIEKTVLSTKKNNLVGLIIFPVFIMAYTPYATWLRPRKGKNCLRDNLDEEIHNVVYTSEMSSTNLKNRPYNIAYHSEGYRQ</sequence>
<evidence type="ECO:0000313" key="2">
    <source>
        <dbReference type="EMBL" id="SBS92216.1"/>
    </source>
</evidence>
<evidence type="ECO:0000313" key="3">
    <source>
        <dbReference type="Proteomes" id="UP000078560"/>
    </source>
</evidence>
<evidence type="ECO:0000256" key="1">
    <source>
        <dbReference type="SAM" id="Phobius"/>
    </source>
</evidence>
<dbReference type="EMBL" id="FLQU01001249">
    <property type="protein sequence ID" value="SBS92216.1"/>
    <property type="molecule type" value="Genomic_DNA"/>
</dbReference>
<keyword evidence="1" id="KW-0812">Transmembrane</keyword>
<dbReference type="Proteomes" id="UP000078560">
    <property type="component" value="Unassembled WGS sequence"/>
</dbReference>